<dbReference type="InterPro" id="IPR036280">
    <property type="entry name" value="Multihaem_cyt_sf"/>
</dbReference>
<evidence type="ECO:0000313" key="4">
    <source>
        <dbReference type="Proteomes" id="UP000526501"/>
    </source>
</evidence>
<feature type="domain" description="Cytochrome c7-like" evidence="2">
    <location>
        <begin position="125"/>
        <end position="218"/>
    </location>
</feature>
<dbReference type="AlphaFoldDB" id="A0A7X1B4Q1"/>
<evidence type="ECO:0000259" key="2">
    <source>
        <dbReference type="Pfam" id="PF14522"/>
    </source>
</evidence>
<keyword evidence="1" id="KW-0812">Transmembrane</keyword>
<evidence type="ECO:0000256" key="1">
    <source>
        <dbReference type="SAM" id="Phobius"/>
    </source>
</evidence>
<accession>A0A7X1B4Q1</accession>
<gene>
    <name evidence="3" type="ORF">H5P27_00265</name>
</gene>
<dbReference type="RefSeq" id="WP_185658379.1">
    <property type="nucleotide sequence ID" value="NZ_CAWPOO010000001.1"/>
</dbReference>
<name>A0A7X1B4Q1_9BACT</name>
<keyword evidence="1" id="KW-1133">Transmembrane helix</keyword>
<dbReference type="Proteomes" id="UP000526501">
    <property type="component" value="Unassembled WGS sequence"/>
</dbReference>
<dbReference type="InterPro" id="IPR029467">
    <property type="entry name" value="Cyt_c7-like"/>
</dbReference>
<protein>
    <submittedName>
        <fullName evidence="3">Cytochrome c3 family protein</fullName>
    </submittedName>
</protein>
<evidence type="ECO:0000313" key="3">
    <source>
        <dbReference type="EMBL" id="MBC2604483.1"/>
    </source>
</evidence>
<feature type="transmembrane region" description="Helical" evidence="1">
    <location>
        <begin position="12"/>
        <end position="35"/>
    </location>
</feature>
<dbReference type="EMBL" id="JACHVC010000001">
    <property type="protein sequence ID" value="MBC2604483.1"/>
    <property type="molecule type" value="Genomic_DNA"/>
</dbReference>
<reference evidence="3 4" key="1">
    <citation type="submission" date="2020-07" db="EMBL/GenBank/DDBJ databases">
        <authorList>
            <person name="Feng X."/>
        </authorList>
    </citation>
    <scope>NUCLEOTIDE SEQUENCE [LARGE SCALE GENOMIC DNA]</scope>
    <source>
        <strain evidence="3 4">JCM23202</strain>
    </source>
</reference>
<sequence>MSKVFPKWSNALPLKIVVFLFVFVTTLLAGITYYVTPKYVRVGYEPTQPVPYDHSFHVGELGLDCRYCHDKVDQSDVANIPAADTCMKCHSMIKTDSDLLAPIRESYATGEPVAWKRVHQVPDYVYFSHQAHVTRGVSCVECHGQVNEMAVVSHAEPMSMSWCLDCHRHPEEVLRPTDEVFNLDWTHPGGKQGQIADGLKFVEERNITPPQSCTGCHR</sequence>
<proteinExistence type="predicted"/>
<dbReference type="SUPFAM" id="SSF48695">
    <property type="entry name" value="Multiheme cytochromes"/>
    <property type="match status" value="1"/>
</dbReference>
<dbReference type="PANTHER" id="PTHR39425:SF1">
    <property type="entry name" value="CYTOCHROME C7-LIKE DOMAIN-CONTAINING PROTEIN"/>
    <property type="match status" value="1"/>
</dbReference>
<dbReference type="CDD" id="cd08168">
    <property type="entry name" value="Cytochrom_C3"/>
    <property type="match status" value="1"/>
</dbReference>
<dbReference type="Gene3D" id="3.90.10.10">
    <property type="entry name" value="Cytochrome C3"/>
    <property type="match status" value="2"/>
</dbReference>
<comment type="caution">
    <text evidence="3">The sequence shown here is derived from an EMBL/GenBank/DDBJ whole genome shotgun (WGS) entry which is preliminary data.</text>
</comment>
<organism evidence="3 4">
    <name type="scientific">Pelagicoccus albus</name>
    <dbReference type="NCBI Taxonomy" id="415222"/>
    <lineage>
        <taxon>Bacteria</taxon>
        <taxon>Pseudomonadati</taxon>
        <taxon>Verrucomicrobiota</taxon>
        <taxon>Opitutia</taxon>
        <taxon>Puniceicoccales</taxon>
        <taxon>Pelagicoccaceae</taxon>
        <taxon>Pelagicoccus</taxon>
    </lineage>
</organism>
<keyword evidence="1" id="KW-0472">Membrane</keyword>
<dbReference type="PANTHER" id="PTHR39425">
    <property type="entry name" value="LIPOPROTEIN CYTOCHROME C"/>
    <property type="match status" value="1"/>
</dbReference>
<dbReference type="Pfam" id="PF14522">
    <property type="entry name" value="Cytochrome_C7"/>
    <property type="match status" value="1"/>
</dbReference>
<keyword evidence="4" id="KW-1185">Reference proteome</keyword>